<dbReference type="GO" id="GO:1990904">
    <property type="term" value="C:ribonucleoprotein complex"/>
    <property type="evidence" value="ECO:0007669"/>
    <property type="project" value="InterPro"/>
</dbReference>
<dbReference type="EMBL" id="MU853367">
    <property type="protein sequence ID" value="KAK4107936.1"/>
    <property type="molecule type" value="Genomic_DNA"/>
</dbReference>
<dbReference type="Gene3D" id="3.30.70.330">
    <property type="match status" value="1"/>
</dbReference>
<dbReference type="InterPro" id="IPR036388">
    <property type="entry name" value="WH-like_DNA-bd_sf"/>
</dbReference>
<dbReference type="SMART" id="SM00715">
    <property type="entry name" value="LA"/>
    <property type="match status" value="1"/>
</dbReference>
<reference evidence="8" key="2">
    <citation type="submission" date="2023-05" db="EMBL/GenBank/DDBJ databases">
        <authorList>
            <consortium name="Lawrence Berkeley National Laboratory"/>
            <person name="Steindorff A."/>
            <person name="Hensen N."/>
            <person name="Bonometti L."/>
            <person name="Westerberg I."/>
            <person name="Brannstrom I.O."/>
            <person name="Guillou S."/>
            <person name="Cros-Aarteil S."/>
            <person name="Calhoun S."/>
            <person name="Haridas S."/>
            <person name="Kuo A."/>
            <person name="Mondo S."/>
            <person name="Pangilinan J."/>
            <person name="Riley R."/>
            <person name="Labutti K."/>
            <person name="Andreopoulos B."/>
            <person name="Lipzen A."/>
            <person name="Chen C."/>
            <person name="Yanf M."/>
            <person name="Daum C."/>
            <person name="Ng V."/>
            <person name="Clum A."/>
            <person name="Ohm R."/>
            <person name="Martin F."/>
            <person name="Silar P."/>
            <person name="Natvig D."/>
            <person name="Lalanne C."/>
            <person name="Gautier V."/>
            <person name="Ament-Velasquez S.L."/>
            <person name="Kruys A."/>
            <person name="Hutchinson M.I."/>
            <person name="Powell A.J."/>
            <person name="Barry K."/>
            <person name="Miller A.N."/>
            <person name="Grigoriev I.V."/>
            <person name="Debuchy R."/>
            <person name="Gladieux P."/>
            <person name="Thoren M.H."/>
            <person name="Johannesson H."/>
        </authorList>
    </citation>
    <scope>NUCLEOTIDE SEQUENCE</scope>
    <source>
        <strain evidence="8">CBS 508.74</strain>
    </source>
</reference>
<dbReference type="InterPro" id="IPR045180">
    <property type="entry name" value="La_dom_prot"/>
</dbReference>
<protein>
    <submittedName>
        <fullName evidence="8">Uncharacterized protein</fullName>
    </submittedName>
</protein>
<dbReference type="Pfam" id="PF00076">
    <property type="entry name" value="RRM_1"/>
    <property type="match status" value="1"/>
</dbReference>
<feature type="region of interest" description="Disordered" evidence="5">
    <location>
        <begin position="317"/>
        <end position="438"/>
    </location>
</feature>
<dbReference type="PANTHER" id="PTHR22792:SF140">
    <property type="entry name" value="ACHILLES, ISOFORM A"/>
    <property type="match status" value="1"/>
</dbReference>
<comment type="subcellular location">
    <subcellularLocation>
        <location evidence="1">Nucleus</location>
    </subcellularLocation>
</comment>
<dbReference type="InterPro" id="IPR006630">
    <property type="entry name" value="La_HTH"/>
</dbReference>
<sequence length="438" mass="48178">MSDAAVQDQPEVATAASTNEAQPVNESAVAVESTDKAEQKAEGASDAQSTTEKSAEEAAPEAQDASEKADQKAEEAPSAAQNGADKTPNILKTTGQIDRKDFKKNRKYDPNTQPVTDDPVKIRNQVEFYFSDSNLPGDKFMWENTGGEENKPISLKTICNFKRMRQFQPYSAVVAALRESNFLEISGEEGQEVVKRKKAYTSSTDLQKAKLQASVYVKGFGDEEPSTQFDIEAFFAPYGPVNLVKLRRTAEDYFKGSVFVEFASAELADAFVKLDPAPTWKGHELLIMKKLDYLEMKNRQIKEGLLEPSSGRKIFWEGKEKGLRGGRGGARGGRGGSRDGNNDDWKKRREGDQKNGFKHGGRGRGRGRGRGGRGGRERDNKGREEKKTEEVKKSTNDVQIPTIQSTAEPNGKRAREDDGDSAPPAKKVDTKTEAVAAQ</sequence>
<evidence type="ECO:0000256" key="2">
    <source>
        <dbReference type="ARBA" id="ARBA00022884"/>
    </source>
</evidence>
<keyword evidence="9" id="KW-1185">Reference proteome</keyword>
<evidence type="ECO:0000259" key="7">
    <source>
        <dbReference type="PROSITE" id="PS50961"/>
    </source>
</evidence>
<feature type="compositionally biased region" description="Basic and acidic residues" evidence="5">
    <location>
        <begin position="336"/>
        <end position="355"/>
    </location>
</feature>
<dbReference type="InterPro" id="IPR036390">
    <property type="entry name" value="WH_DNA-bd_sf"/>
</dbReference>
<feature type="compositionally biased region" description="Basic and acidic residues" evidence="5">
    <location>
        <begin position="65"/>
        <end position="75"/>
    </location>
</feature>
<gene>
    <name evidence="8" type="ORF">N656DRAFT_784698</name>
</gene>
<dbReference type="CDD" id="cd08029">
    <property type="entry name" value="LA_like_fungal"/>
    <property type="match status" value="1"/>
</dbReference>
<evidence type="ECO:0000256" key="5">
    <source>
        <dbReference type="SAM" id="MobiDB-lite"/>
    </source>
</evidence>
<dbReference type="GO" id="GO:0006396">
    <property type="term" value="P:RNA processing"/>
    <property type="evidence" value="ECO:0007669"/>
    <property type="project" value="InterPro"/>
</dbReference>
<dbReference type="PANTHER" id="PTHR22792">
    <property type="entry name" value="LUPUS LA PROTEIN-RELATED"/>
    <property type="match status" value="1"/>
</dbReference>
<evidence type="ECO:0000256" key="3">
    <source>
        <dbReference type="ARBA" id="ARBA00023242"/>
    </source>
</evidence>
<name>A0AAN6T893_9PEZI</name>
<evidence type="ECO:0000313" key="9">
    <source>
        <dbReference type="Proteomes" id="UP001302812"/>
    </source>
</evidence>
<feature type="compositionally biased region" description="Basic residues" evidence="5">
    <location>
        <begin position="356"/>
        <end position="373"/>
    </location>
</feature>
<accession>A0AAN6T893</accession>
<dbReference type="InterPro" id="IPR002344">
    <property type="entry name" value="Lupus_La"/>
</dbReference>
<dbReference type="SUPFAM" id="SSF54928">
    <property type="entry name" value="RNA-binding domain, RBD"/>
    <property type="match status" value="1"/>
</dbReference>
<dbReference type="InterPro" id="IPR000504">
    <property type="entry name" value="RRM_dom"/>
</dbReference>
<evidence type="ECO:0000256" key="4">
    <source>
        <dbReference type="PROSITE-ProRule" id="PRU00332"/>
    </source>
</evidence>
<feature type="compositionally biased region" description="Basic and acidic residues" evidence="5">
    <location>
        <begin position="374"/>
        <end position="395"/>
    </location>
</feature>
<dbReference type="Pfam" id="PF05383">
    <property type="entry name" value="La"/>
    <property type="match status" value="1"/>
</dbReference>
<feature type="compositionally biased region" description="Polar residues" evidence="5">
    <location>
        <begin position="396"/>
        <end position="408"/>
    </location>
</feature>
<evidence type="ECO:0000259" key="6">
    <source>
        <dbReference type="PROSITE" id="PS50102"/>
    </source>
</evidence>
<dbReference type="CDD" id="cd12291">
    <property type="entry name" value="RRM1_La"/>
    <property type="match status" value="1"/>
</dbReference>
<proteinExistence type="predicted"/>
<comment type="caution">
    <text evidence="8">The sequence shown here is derived from an EMBL/GenBank/DDBJ whole genome shotgun (WGS) entry which is preliminary data.</text>
</comment>
<dbReference type="Gene3D" id="1.10.10.10">
    <property type="entry name" value="Winged helix-like DNA-binding domain superfamily/Winged helix DNA-binding domain"/>
    <property type="match status" value="1"/>
</dbReference>
<feature type="compositionally biased region" description="Basic and acidic residues" evidence="5">
    <location>
        <begin position="33"/>
        <end position="43"/>
    </location>
</feature>
<dbReference type="InterPro" id="IPR012677">
    <property type="entry name" value="Nucleotide-bd_a/b_plait_sf"/>
</dbReference>
<feature type="domain" description="HTH La-type RNA-binding" evidence="7">
    <location>
        <begin position="112"/>
        <end position="202"/>
    </location>
</feature>
<feature type="region of interest" description="Disordered" evidence="5">
    <location>
        <begin position="1"/>
        <end position="118"/>
    </location>
</feature>
<dbReference type="Proteomes" id="UP001302812">
    <property type="component" value="Unassembled WGS sequence"/>
</dbReference>
<dbReference type="AlphaFoldDB" id="A0AAN6T893"/>
<feature type="domain" description="RRM" evidence="6">
    <location>
        <begin position="213"/>
        <end position="308"/>
    </location>
</feature>
<dbReference type="GO" id="GO:0003729">
    <property type="term" value="F:mRNA binding"/>
    <property type="evidence" value="ECO:0007669"/>
    <property type="project" value="TreeGrafter"/>
</dbReference>
<dbReference type="PROSITE" id="PS50102">
    <property type="entry name" value="RRM"/>
    <property type="match status" value="1"/>
</dbReference>
<reference evidence="8" key="1">
    <citation type="journal article" date="2023" name="Mol. Phylogenet. Evol.">
        <title>Genome-scale phylogeny and comparative genomics of the fungal order Sordariales.</title>
        <authorList>
            <person name="Hensen N."/>
            <person name="Bonometti L."/>
            <person name="Westerberg I."/>
            <person name="Brannstrom I.O."/>
            <person name="Guillou S."/>
            <person name="Cros-Aarteil S."/>
            <person name="Calhoun S."/>
            <person name="Haridas S."/>
            <person name="Kuo A."/>
            <person name="Mondo S."/>
            <person name="Pangilinan J."/>
            <person name="Riley R."/>
            <person name="LaButti K."/>
            <person name="Andreopoulos B."/>
            <person name="Lipzen A."/>
            <person name="Chen C."/>
            <person name="Yan M."/>
            <person name="Daum C."/>
            <person name="Ng V."/>
            <person name="Clum A."/>
            <person name="Steindorff A."/>
            <person name="Ohm R.A."/>
            <person name="Martin F."/>
            <person name="Silar P."/>
            <person name="Natvig D.O."/>
            <person name="Lalanne C."/>
            <person name="Gautier V."/>
            <person name="Ament-Velasquez S.L."/>
            <person name="Kruys A."/>
            <person name="Hutchinson M.I."/>
            <person name="Powell A.J."/>
            <person name="Barry K."/>
            <person name="Miller A.N."/>
            <person name="Grigoriev I.V."/>
            <person name="Debuchy R."/>
            <person name="Gladieux P."/>
            <person name="Hiltunen Thoren M."/>
            <person name="Johannesson H."/>
        </authorList>
    </citation>
    <scope>NUCLEOTIDE SEQUENCE</scope>
    <source>
        <strain evidence="8">CBS 508.74</strain>
    </source>
</reference>
<dbReference type="SMART" id="SM00360">
    <property type="entry name" value="RRM"/>
    <property type="match status" value="1"/>
</dbReference>
<keyword evidence="2 4" id="KW-0694">RNA-binding</keyword>
<evidence type="ECO:0000256" key="1">
    <source>
        <dbReference type="ARBA" id="ARBA00004123"/>
    </source>
</evidence>
<dbReference type="PROSITE" id="PS50961">
    <property type="entry name" value="HTH_LA"/>
    <property type="match status" value="1"/>
</dbReference>
<evidence type="ECO:0000313" key="8">
    <source>
        <dbReference type="EMBL" id="KAK4107936.1"/>
    </source>
</evidence>
<dbReference type="GO" id="GO:0005634">
    <property type="term" value="C:nucleus"/>
    <property type="evidence" value="ECO:0007669"/>
    <property type="project" value="UniProtKB-SubCell"/>
</dbReference>
<dbReference type="GeneID" id="89940356"/>
<feature type="compositionally biased region" description="Gly residues" evidence="5">
    <location>
        <begin position="325"/>
        <end position="335"/>
    </location>
</feature>
<feature type="compositionally biased region" description="Polar residues" evidence="5">
    <location>
        <begin position="15"/>
        <end position="25"/>
    </location>
</feature>
<dbReference type="RefSeq" id="XP_064665506.1">
    <property type="nucleotide sequence ID" value="XM_064816231.1"/>
</dbReference>
<dbReference type="InterPro" id="IPR035979">
    <property type="entry name" value="RBD_domain_sf"/>
</dbReference>
<dbReference type="PRINTS" id="PR00302">
    <property type="entry name" value="LUPUSLA"/>
</dbReference>
<keyword evidence="3" id="KW-0539">Nucleus</keyword>
<dbReference type="SUPFAM" id="SSF46785">
    <property type="entry name" value="Winged helix' DNA-binding domain"/>
    <property type="match status" value="1"/>
</dbReference>
<organism evidence="8 9">
    <name type="scientific">Canariomyces notabilis</name>
    <dbReference type="NCBI Taxonomy" id="2074819"/>
    <lineage>
        <taxon>Eukaryota</taxon>
        <taxon>Fungi</taxon>
        <taxon>Dikarya</taxon>
        <taxon>Ascomycota</taxon>
        <taxon>Pezizomycotina</taxon>
        <taxon>Sordariomycetes</taxon>
        <taxon>Sordariomycetidae</taxon>
        <taxon>Sordariales</taxon>
        <taxon>Chaetomiaceae</taxon>
        <taxon>Canariomyces</taxon>
    </lineage>
</organism>